<sequence>MKTTSVTLNEMLEDAEELRTLGLISGEDVEQIKTRISASEYRKRVAAVHDMTGQEIKRMRNQYGLSQALLAYTLGMTVDSVSKWERGEIKPSGPALRILNTLAAKGPDAFAI</sequence>
<keyword evidence="1" id="KW-0805">Transcription regulation</keyword>
<protein>
    <submittedName>
        <fullName evidence="5">Transcriptional regulator</fullName>
    </submittedName>
</protein>
<dbReference type="PANTHER" id="PTHR36511">
    <property type="entry name" value="MERR FAMILY BACTERIAL REGULATORY PROTEIN"/>
    <property type="match status" value="1"/>
</dbReference>
<dbReference type="InterPro" id="IPR001387">
    <property type="entry name" value="Cro/C1-type_HTH"/>
</dbReference>
<comment type="caution">
    <text evidence="5">The sequence shown here is derived from an EMBL/GenBank/DDBJ whole genome shotgun (WGS) entry which is preliminary data.</text>
</comment>
<gene>
    <name evidence="5" type="ORF">HA51_19735</name>
</gene>
<dbReference type="PROSITE" id="PS50943">
    <property type="entry name" value="HTH_CROC1"/>
    <property type="match status" value="1"/>
</dbReference>
<dbReference type="InterPro" id="IPR010982">
    <property type="entry name" value="Lambda_DNA-bd_dom_sf"/>
</dbReference>
<organism evidence="5 6">
    <name type="scientific">Pantoea rwandensis</name>
    <dbReference type="NCBI Taxonomy" id="1076550"/>
    <lineage>
        <taxon>Bacteria</taxon>
        <taxon>Pseudomonadati</taxon>
        <taxon>Pseudomonadota</taxon>
        <taxon>Gammaproteobacteria</taxon>
        <taxon>Enterobacterales</taxon>
        <taxon>Erwiniaceae</taxon>
        <taxon>Pantoea</taxon>
    </lineage>
</organism>
<evidence type="ECO:0000256" key="1">
    <source>
        <dbReference type="ARBA" id="ARBA00023015"/>
    </source>
</evidence>
<reference evidence="5 6" key="1">
    <citation type="journal article" date="2017" name="Antonie Van Leeuwenhoek">
        <title>Phylogenomic resolution of the bacterial genus Pantoea and its relationship with Erwinia and Tatumella.</title>
        <authorList>
            <person name="Palmer M."/>
            <person name="Steenkamp E.T."/>
            <person name="Coetzee M.P."/>
            <person name="Chan W.Y."/>
            <person name="van Zyl E."/>
            <person name="De Maayer P."/>
            <person name="Coutinho T.A."/>
            <person name="Blom J."/>
            <person name="Smits T.H."/>
            <person name="Duffy B."/>
            <person name="Venter S.N."/>
        </authorList>
    </citation>
    <scope>NUCLEOTIDE SEQUENCE [LARGE SCALE GENOMIC DNA]</scope>
    <source>
        <strain evidence="5 6">LMG 26275</strain>
    </source>
</reference>
<dbReference type="RefSeq" id="WP_084936328.1">
    <property type="nucleotide sequence ID" value="NZ_MLFR01000025.1"/>
</dbReference>
<dbReference type="Proteomes" id="UP000193558">
    <property type="component" value="Unassembled WGS sequence"/>
</dbReference>
<proteinExistence type="predicted"/>
<evidence type="ECO:0000259" key="4">
    <source>
        <dbReference type="PROSITE" id="PS50943"/>
    </source>
</evidence>
<keyword evidence="2" id="KW-0238">DNA-binding</keyword>
<dbReference type="PANTHER" id="PTHR36511:SF3">
    <property type="entry name" value="ANTITOXIN HIGA-2"/>
    <property type="match status" value="1"/>
</dbReference>
<dbReference type="CDD" id="cd00093">
    <property type="entry name" value="HTH_XRE"/>
    <property type="match status" value="1"/>
</dbReference>
<name>A0A1X1CSE0_9GAMM</name>
<dbReference type="GO" id="GO:0003677">
    <property type="term" value="F:DNA binding"/>
    <property type="evidence" value="ECO:0007669"/>
    <property type="project" value="UniProtKB-KW"/>
</dbReference>
<feature type="domain" description="HTH cro/C1-type" evidence="4">
    <location>
        <begin position="56"/>
        <end position="99"/>
    </location>
</feature>
<accession>A0A1X1CSE0</accession>
<evidence type="ECO:0000256" key="2">
    <source>
        <dbReference type="ARBA" id="ARBA00023125"/>
    </source>
</evidence>
<keyword evidence="3" id="KW-0804">Transcription</keyword>
<dbReference type="SUPFAM" id="SSF47413">
    <property type="entry name" value="lambda repressor-like DNA-binding domains"/>
    <property type="match status" value="1"/>
</dbReference>
<evidence type="ECO:0000256" key="3">
    <source>
        <dbReference type="ARBA" id="ARBA00023163"/>
    </source>
</evidence>
<dbReference type="InterPro" id="IPR052359">
    <property type="entry name" value="HTH-type_reg/antitoxin"/>
</dbReference>
<dbReference type="EMBL" id="MLFR01000025">
    <property type="protein sequence ID" value="ORM67346.1"/>
    <property type="molecule type" value="Genomic_DNA"/>
</dbReference>
<dbReference type="AlphaFoldDB" id="A0A1X1CSE0"/>
<evidence type="ECO:0000313" key="6">
    <source>
        <dbReference type="Proteomes" id="UP000193558"/>
    </source>
</evidence>
<dbReference type="Pfam" id="PF01381">
    <property type="entry name" value="HTH_3"/>
    <property type="match status" value="1"/>
</dbReference>
<dbReference type="SMART" id="SM00530">
    <property type="entry name" value="HTH_XRE"/>
    <property type="match status" value="1"/>
</dbReference>
<dbReference type="Gene3D" id="1.10.260.40">
    <property type="entry name" value="lambda repressor-like DNA-binding domains"/>
    <property type="match status" value="1"/>
</dbReference>
<evidence type="ECO:0000313" key="5">
    <source>
        <dbReference type="EMBL" id="ORM67346.1"/>
    </source>
</evidence>